<dbReference type="GO" id="GO:1990904">
    <property type="term" value="C:ribonucleoprotein complex"/>
    <property type="evidence" value="ECO:0007669"/>
    <property type="project" value="UniProtKB-KW"/>
</dbReference>
<dbReference type="InterPro" id="IPR020069">
    <property type="entry name" value="Ribosomal_bL9_C"/>
</dbReference>
<keyword evidence="11" id="KW-1185">Reference proteome</keyword>
<organism evidence="10 11">
    <name type="scientific">Fretibacterium fastidiosum</name>
    <dbReference type="NCBI Taxonomy" id="651822"/>
    <lineage>
        <taxon>Bacteria</taxon>
        <taxon>Thermotogati</taxon>
        <taxon>Synergistota</taxon>
        <taxon>Synergistia</taxon>
        <taxon>Synergistales</taxon>
        <taxon>Aminobacteriaceae</taxon>
        <taxon>Fretibacterium</taxon>
    </lineage>
</organism>
<comment type="similarity">
    <text evidence="1 7">Belongs to the bacterial ribosomal protein bL9 family.</text>
</comment>
<dbReference type="Gene3D" id="3.10.430.100">
    <property type="entry name" value="Ribosomal protein L9, C-terminal domain"/>
    <property type="match status" value="1"/>
</dbReference>
<dbReference type="SUPFAM" id="SSF55653">
    <property type="entry name" value="Ribosomal protein L9 C-domain"/>
    <property type="match status" value="1"/>
</dbReference>
<dbReference type="InterPro" id="IPR036935">
    <property type="entry name" value="Ribosomal_bL9_N_sf"/>
</dbReference>
<dbReference type="InterPro" id="IPR009027">
    <property type="entry name" value="Ribosomal_bL9/RNase_H1_N"/>
</dbReference>
<evidence type="ECO:0000256" key="6">
    <source>
        <dbReference type="ARBA" id="ARBA00035292"/>
    </source>
</evidence>
<dbReference type="Pfam" id="PF03948">
    <property type="entry name" value="Ribosomal_L9_C"/>
    <property type="match status" value="1"/>
</dbReference>
<feature type="domain" description="Ribosomal protein L9" evidence="9">
    <location>
        <begin position="13"/>
        <end position="40"/>
    </location>
</feature>
<evidence type="ECO:0000313" key="10">
    <source>
        <dbReference type="EMBL" id="CBL28952.1"/>
    </source>
</evidence>
<dbReference type="GO" id="GO:0005840">
    <property type="term" value="C:ribosome"/>
    <property type="evidence" value="ECO:0007669"/>
    <property type="project" value="UniProtKB-KW"/>
</dbReference>
<dbReference type="InterPro" id="IPR020070">
    <property type="entry name" value="Ribosomal_bL9_N"/>
</dbReference>
<dbReference type="RefSeq" id="WP_015557098.1">
    <property type="nucleotide sequence ID" value="NC_021038.1"/>
</dbReference>
<dbReference type="GO" id="GO:0003735">
    <property type="term" value="F:structural constituent of ribosome"/>
    <property type="evidence" value="ECO:0007669"/>
    <property type="project" value="InterPro"/>
</dbReference>
<evidence type="ECO:0000256" key="5">
    <source>
        <dbReference type="ARBA" id="ARBA00023274"/>
    </source>
</evidence>
<dbReference type="KEGG" id="sbr:SY1_22680"/>
<accession>A0AB94IYU1</accession>
<evidence type="ECO:0000256" key="3">
    <source>
        <dbReference type="ARBA" id="ARBA00022884"/>
    </source>
</evidence>
<evidence type="ECO:0000256" key="4">
    <source>
        <dbReference type="ARBA" id="ARBA00022980"/>
    </source>
</evidence>
<dbReference type="HAMAP" id="MF_00503">
    <property type="entry name" value="Ribosomal_bL9"/>
    <property type="match status" value="1"/>
</dbReference>
<keyword evidence="4 7" id="KW-0689">Ribosomal protein</keyword>
<dbReference type="SUPFAM" id="SSF55658">
    <property type="entry name" value="L9 N-domain-like"/>
    <property type="match status" value="1"/>
</dbReference>
<dbReference type="InterPro" id="IPR000244">
    <property type="entry name" value="Ribosomal_bL9"/>
</dbReference>
<dbReference type="AlphaFoldDB" id="A0AB94IYU1"/>
<feature type="region of interest" description="Disordered" evidence="8">
    <location>
        <begin position="49"/>
        <end position="68"/>
    </location>
</feature>
<dbReference type="GO" id="GO:0006412">
    <property type="term" value="P:translation"/>
    <property type="evidence" value="ECO:0007669"/>
    <property type="project" value="UniProtKB-UniRule"/>
</dbReference>
<dbReference type="PANTHER" id="PTHR21368">
    <property type="entry name" value="50S RIBOSOMAL PROTEIN L9"/>
    <property type="match status" value="1"/>
</dbReference>
<evidence type="ECO:0000259" key="9">
    <source>
        <dbReference type="PROSITE" id="PS00651"/>
    </source>
</evidence>
<dbReference type="Pfam" id="PF01281">
    <property type="entry name" value="Ribosomal_L9_N"/>
    <property type="match status" value="1"/>
</dbReference>
<dbReference type="InterPro" id="IPR036791">
    <property type="entry name" value="Ribosomal_bL9_C_sf"/>
</dbReference>
<name>A0AB94IYU1_9BACT</name>
<evidence type="ECO:0000256" key="8">
    <source>
        <dbReference type="SAM" id="MobiDB-lite"/>
    </source>
</evidence>
<protein>
    <recommendedName>
        <fullName evidence="6 7">Large ribosomal subunit protein bL9</fullName>
    </recommendedName>
</protein>
<keyword evidence="2 7" id="KW-0699">rRNA-binding</keyword>
<dbReference type="EMBL" id="FP929056">
    <property type="protein sequence ID" value="CBL28952.1"/>
    <property type="molecule type" value="Genomic_DNA"/>
</dbReference>
<gene>
    <name evidence="7" type="primary">rplI</name>
    <name evidence="10" type="ORF">SY1_22680</name>
</gene>
<dbReference type="PROSITE" id="PS00651">
    <property type="entry name" value="RIBOSOMAL_L9"/>
    <property type="match status" value="1"/>
</dbReference>
<evidence type="ECO:0000256" key="2">
    <source>
        <dbReference type="ARBA" id="ARBA00022730"/>
    </source>
</evidence>
<reference evidence="10 11" key="2">
    <citation type="submission" date="2010-03" db="EMBL/GenBank/DDBJ databases">
        <authorList>
            <person name="Pajon A."/>
        </authorList>
    </citation>
    <scope>NUCLEOTIDE SEQUENCE [LARGE SCALE GENOMIC DNA]</scope>
    <source>
        <strain evidence="10 11">SGP1</strain>
    </source>
</reference>
<reference evidence="11" key="1">
    <citation type="submission" date="2010-03" db="EMBL/GenBank/DDBJ databases">
        <title>The genome sequence of Synergistetes sp. SGP1.</title>
        <authorList>
            <consortium name="metaHIT consortium -- http://www.metahit.eu/"/>
            <person name="Pajon A."/>
            <person name="Turner K."/>
            <person name="Parkhill J."/>
            <person name="Wade W."/>
            <person name="Vartoukian S."/>
        </authorList>
    </citation>
    <scope>NUCLEOTIDE SEQUENCE [LARGE SCALE GENOMIC DNA]</scope>
    <source>
        <strain evidence="11">SGP1</strain>
    </source>
</reference>
<evidence type="ECO:0000256" key="1">
    <source>
        <dbReference type="ARBA" id="ARBA00010605"/>
    </source>
</evidence>
<keyword evidence="3 7" id="KW-0694">RNA-binding</keyword>
<dbReference type="InterPro" id="IPR020594">
    <property type="entry name" value="Ribosomal_bL9_bac/chp"/>
</dbReference>
<sequence length="150" mass="16283">MQVILKADVNKVGSAGALVNVSDGYARNFLFPRGLAVEATPSKVAAWKEEQANKRKKEAKQLQEAEETKKGLQGKAVRIEAKAGENGKLFGSITTAQVAEALSRQYGRTVDKRDIKMDDVIKQPGSFPFALKLHAGVHADMTLSVTTQKD</sequence>
<evidence type="ECO:0000256" key="7">
    <source>
        <dbReference type="HAMAP-Rule" id="MF_00503"/>
    </source>
</evidence>
<dbReference type="GO" id="GO:0019843">
    <property type="term" value="F:rRNA binding"/>
    <property type="evidence" value="ECO:0007669"/>
    <property type="project" value="UniProtKB-UniRule"/>
</dbReference>
<keyword evidence="5 7" id="KW-0687">Ribonucleoprotein</keyword>
<comment type="function">
    <text evidence="7">Binds to the 23S rRNA.</text>
</comment>
<dbReference type="Gene3D" id="3.40.5.10">
    <property type="entry name" value="Ribosomal protein L9, N-terminal domain"/>
    <property type="match status" value="1"/>
</dbReference>
<dbReference type="Proteomes" id="UP000008957">
    <property type="component" value="Chromosome"/>
</dbReference>
<proteinExistence type="inferred from homology"/>
<evidence type="ECO:0000313" key="11">
    <source>
        <dbReference type="Proteomes" id="UP000008957"/>
    </source>
</evidence>
<dbReference type="NCBIfam" id="TIGR00158">
    <property type="entry name" value="L9"/>
    <property type="match status" value="1"/>
</dbReference>